<dbReference type="InterPro" id="IPR029044">
    <property type="entry name" value="Nucleotide-diphossugar_trans"/>
</dbReference>
<gene>
    <name evidence="1" type="ORF">DEA37_0008670</name>
</gene>
<reference evidence="1 2" key="1">
    <citation type="journal article" date="2019" name="Gigascience">
        <title>Whole-genome sequence of the oriental lung fluke Paragonimus westermani.</title>
        <authorList>
            <person name="Oey H."/>
            <person name="Zakrzewski M."/>
            <person name="Narain K."/>
            <person name="Devi K.R."/>
            <person name="Agatsuma T."/>
            <person name="Nawaratna S."/>
            <person name="Gobert G.N."/>
            <person name="Jones M.K."/>
            <person name="Ragan M.A."/>
            <person name="McManus D.P."/>
            <person name="Krause L."/>
        </authorList>
    </citation>
    <scope>NUCLEOTIDE SEQUENCE [LARGE SCALE GENOMIC DNA]</scope>
    <source>
        <strain evidence="1 2">IND2009</strain>
    </source>
</reference>
<protein>
    <submittedName>
        <fullName evidence="1">Uncharacterized protein</fullName>
    </submittedName>
</protein>
<name>A0A5J4NQS9_9TREM</name>
<dbReference type="AlphaFoldDB" id="A0A5J4NQS9"/>
<evidence type="ECO:0000313" key="1">
    <source>
        <dbReference type="EMBL" id="KAA3677965.1"/>
    </source>
</evidence>
<sequence length="112" mass="12642">MDVLDLLTDRNGSIALFNSKIVQLVPQISTPSNVSSGINAFRSIHNEARHARDKRTYYHPEVRRLLRTLSGGLDSVNYTVDTRQLLTVNGIPVVFFNIRLQCNMNPEICDSL</sequence>
<dbReference type="Proteomes" id="UP000324629">
    <property type="component" value="Unassembled WGS sequence"/>
</dbReference>
<proteinExistence type="predicted"/>
<keyword evidence="2" id="KW-1185">Reference proteome</keyword>
<dbReference type="EMBL" id="QNGE01001274">
    <property type="protein sequence ID" value="KAA3677965.1"/>
    <property type="molecule type" value="Genomic_DNA"/>
</dbReference>
<dbReference type="Gene3D" id="3.90.550.10">
    <property type="entry name" value="Spore Coat Polysaccharide Biosynthesis Protein SpsA, Chain A"/>
    <property type="match status" value="1"/>
</dbReference>
<accession>A0A5J4NQS9</accession>
<comment type="caution">
    <text evidence="1">The sequence shown here is derived from an EMBL/GenBank/DDBJ whole genome shotgun (WGS) entry which is preliminary data.</text>
</comment>
<organism evidence="1 2">
    <name type="scientific">Paragonimus westermani</name>
    <dbReference type="NCBI Taxonomy" id="34504"/>
    <lineage>
        <taxon>Eukaryota</taxon>
        <taxon>Metazoa</taxon>
        <taxon>Spiralia</taxon>
        <taxon>Lophotrochozoa</taxon>
        <taxon>Platyhelminthes</taxon>
        <taxon>Trematoda</taxon>
        <taxon>Digenea</taxon>
        <taxon>Plagiorchiida</taxon>
        <taxon>Troglotremata</taxon>
        <taxon>Troglotrematidae</taxon>
        <taxon>Paragonimus</taxon>
    </lineage>
</organism>
<evidence type="ECO:0000313" key="2">
    <source>
        <dbReference type="Proteomes" id="UP000324629"/>
    </source>
</evidence>